<keyword evidence="2" id="KW-0946">Virion</keyword>
<evidence type="ECO:0000256" key="1">
    <source>
        <dbReference type="ARBA" id="ARBA00004328"/>
    </source>
</evidence>
<evidence type="ECO:0000313" key="5">
    <source>
        <dbReference type="EMBL" id="CAB4188328.1"/>
    </source>
</evidence>
<feature type="domain" description="Phage capsid-like C-terminal" evidence="3">
    <location>
        <begin position="166"/>
        <end position="437"/>
    </location>
</feature>
<dbReference type="Gene3D" id="3.30.2320.10">
    <property type="entry name" value="hypothetical protein PF0899 domain"/>
    <property type="match status" value="1"/>
</dbReference>
<protein>
    <submittedName>
        <fullName evidence="4">COG4653 Predicted phage phi-C31 gp36 major capsid-like protein</fullName>
    </submittedName>
</protein>
<reference evidence="4" key="1">
    <citation type="submission" date="2020-04" db="EMBL/GenBank/DDBJ databases">
        <authorList>
            <person name="Chiriac C."/>
            <person name="Salcher M."/>
            <person name="Ghai R."/>
            <person name="Kavagutti S V."/>
        </authorList>
    </citation>
    <scope>NUCLEOTIDE SEQUENCE</scope>
</reference>
<organism evidence="4">
    <name type="scientific">uncultured Caudovirales phage</name>
    <dbReference type="NCBI Taxonomy" id="2100421"/>
    <lineage>
        <taxon>Viruses</taxon>
        <taxon>Duplodnaviria</taxon>
        <taxon>Heunggongvirae</taxon>
        <taxon>Uroviricota</taxon>
        <taxon>Caudoviricetes</taxon>
        <taxon>Peduoviridae</taxon>
        <taxon>Maltschvirus</taxon>
        <taxon>Maltschvirus maltsch</taxon>
    </lineage>
</organism>
<dbReference type="Gene3D" id="3.30.2400.10">
    <property type="entry name" value="Major capsid protein gp5"/>
    <property type="match status" value="1"/>
</dbReference>
<name>A0A6J5MPS6_9CAUD</name>
<dbReference type="GO" id="GO:0044423">
    <property type="term" value="C:virion component"/>
    <property type="evidence" value="ECO:0007669"/>
    <property type="project" value="UniProtKB-KW"/>
</dbReference>
<dbReference type="SUPFAM" id="SSF56563">
    <property type="entry name" value="Major capsid protein gp5"/>
    <property type="match status" value="1"/>
</dbReference>
<dbReference type="EMBL" id="LR796505">
    <property type="protein sequence ID" value="CAB4148794.1"/>
    <property type="molecule type" value="Genomic_DNA"/>
</dbReference>
<proteinExistence type="predicted"/>
<evidence type="ECO:0000313" key="4">
    <source>
        <dbReference type="EMBL" id="CAB4148794.1"/>
    </source>
</evidence>
<sequence>MCTVEELQKNLQVLANQVGSKRFTTAKNLMLEGLVIVDADGNPVDPANIKYEVMLSPADAAVEEDEMHDMETPVVEEPKALADEVAKAVKLELSNKAAAHPITTRKEITVENKVYSRIKNFKTNDEAFRFGSWALACIGYKKSAQWCTDNGIVTKIANIEGNNLAGGFLVPEEFENAIITLREQFGVIRNHARVVPMSSDIKRMPRRSTNLSASFVGEASTASQSNETFDQINLVAKKSMVLTKFSSELSEDAVINFADDLAGEMAYAQAKLEDQCAFIGDSTSTYGGITGLANAVGSAGVSTATSNAFTAITLAQIQAAFALLPQYADNANAKIFCHKAVWNSVFLRLAYVSGGNNAVDLLTGSGQLSFAGYPVVLSQAMNNTTGNGAIVCHFGDMSQGVYFGDRRQTAVDFSNSALTSFETDMLCYRATTRWDLVCANVGDATNAGSIVTLKAGA</sequence>
<evidence type="ECO:0000259" key="3">
    <source>
        <dbReference type="Pfam" id="PF05065"/>
    </source>
</evidence>
<evidence type="ECO:0000256" key="2">
    <source>
        <dbReference type="ARBA" id="ARBA00022844"/>
    </source>
</evidence>
<dbReference type="InterPro" id="IPR024455">
    <property type="entry name" value="Phage_capsid"/>
</dbReference>
<accession>A0A6J5MPS6</accession>
<dbReference type="NCBIfam" id="TIGR01554">
    <property type="entry name" value="major_cap_HK97"/>
    <property type="match status" value="1"/>
</dbReference>
<dbReference type="EMBL" id="LR797126">
    <property type="protein sequence ID" value="CAB4188328.1"/>
    <property type="molecule type" value="Genomic_DNA"/>
</dbReference>
<dbReference type="InterPro" id="IPR054612">
    <property type="entry name" value="Phage_capsid-like_C"/>
</dbReference>
<gene>
    <name evidence="5" type="ORF">UFOVP1179_20</name>
    <name evidence="4" type="ORF">UFOVP524_32</name>
</gene>
<dbReference type="Pfam" id="PF05065">
    <property type="entry name" value="Phage_capsid"/>
    <property type="match status" value="1"/>
</dbReference>
<comment type="subcellular location">
    <subcellularLocation>
        <location evidence="1">Virion</location>
    </subcellularLocation>
</comment>